<reference evidence="10" key="1">
    <citation type="submission" date="2025-08" db="UniProtKB">
        <authorList>
            <consortium name="Ensembl"/>
        </authorList>
    </citation>
    <scope>IDENTIFICATION</scope>
</reference>
<evidence type="ECO:0000256" key="5">
    <source>
        <dbReference type="PROSITE-ProRule" id="PRU00206"/>
    </source>
</evidence>
<protein>
    <submittedName>
        <fullName evidence="10">TNF receptor superfamily member 1B</fullName>
    </submittedName>
</protein>
<feature type="region of interest" description="Disordered" evidence="6">
    <location>
        <begin position="316"/>
        <end position="343"/>
    </location>
</feature>
<name>A0A8D0BPX1_SALMN</name>
<evidence type="ECO:0000256" key="7">
    <source>
        <dbReference type="SAM" id="Phobius"/>
    </source>
</evidence>
<reference evidence="10" key="2">
    <citation type="submission" date="2025-09" db="UniProtKB">
        <authorList>
            <consortium name="Ensembl"/>
        </authorList>
    </citation>
    <scope>IDENTIFICATION</scope>
</reference>
<evidence type="ECO:0000259" key="9">
    <source>
        <dbReference type="PROSITE" id="PS50050"/>
    </source>
</evidence>
<comment type="caution">
    <text evidence="5">Lacks conserved residue(s) required for the propagation of feature annotation.</text>
</comment>
<organism evidence="10 11">
    <name type="scientific">Salvator merianae</name>
    <name type="common">Argentine black and white tegu</name>
    <name type="synonym">Tupinambis merianae</name>
    <dbReference type="NCBI Taxonomy" id="96440"/>
    <lineage>
        <taxon>Eukaryota</taxon>
        <taxon>Metazoa</taxon>
        <taxon>Chordata</taxon>
        <taxon>Craniata</taxon>
        <taxon>Vertebrata</taxon>
        <taxon>Euteleostomi</taxon>
        <taxon>Lepidosauria</taxon>
        <taxon>Squamata</taxon>
        <taxon>Bifurcata</taxon>
        <taxon>Unidentata</taxon>
        <taxon>Episquamata</taxon>
        <taxon>Laterata</taxon>
        <taxon>Teiioidea</taxon>
        <taxon>Teiidae</taxon>
        <taxon>Salvator</taxon>
    </lineage>
</organism>
<feature type="compositionally biased region" description="Basic and acidic residues" evidence="6">
    <location>
        <begin position="413"/>
        <end position="422"/>
    </location>
</feature>
<keyword evidence="4" id="KW-0325">Glycoprotein</keyword>
<dbReference type="OMA" id="CAPCEDS"/>
<feature type="disulfide bond" evidence="5">
    <location>
        <begin position="37"/>
        <end position="52"/>
    </location>
</feature>
<keyword evidence="2" id="KW-0677">Repeat</keyword>
<feature type="repeat" description="TNFR-Cys" evidence="5">
    <location>
        <begin position="76"/>
        <end position="117"/>
    </location>
</feature>
<dbReference type="GO" id="GO:0042129">
    <property type="term" value="P:regulation of T cell proliferation"/>
    <property type="evidence" value="ECO:0007669"/>
    <property type="project" value="TreeGrafter"/>
</dbReference>
<dbReference type="GO" id="GO:0097191">
    <property type="term" value="P:extrinsic apoptotic signaling pathway"/>
    <property type="evidence" value="ECO:0007669"/>
    <property type="project" value="TreeGrafter"/>
</dbReference>
<feature type="disulfide bond" evidence="5">
    <location>
        <begin position="77"/>
        <end position="92"/>
    </location>
</feature>
<accession>A0A8D0BPX1</accession>
<dbReference type="GeneTree" id="ENSGT00940000161800"/>
<dbReference type="InterPro" id="IPR051670">
    <property type="entry name" value="TNF_chemokine_rcpt-like"/>
</dbReference>
<feature type="repeat" description="TNFR-Cys" evidence="5">
    <location>
        <begin position="36"/>
        <end position="74"/>
    </location>
</feature>
<proteinExistence type="predicted"/>
<dbReference type="GO" id="GO:0043120">
    <property type="term" value="F:tumor necrosis factor binding"/>
    <property type="evidence" value="ECO:0007669"/>
    <property type="project" value="TreeGrafter"/>
</dbReference>
<dbReference type="Ensembl" id="ENSSMRT00000013095.1">
    <property type="protein sequence ID" value="ENSSMRP00000011243.1"/>
    <property type="gene ID" value="ENSSMRG00000008847.1"/>
</dbReference>
<dbReference type="Gene3D" id="2.10.50.10">
    <property type="entry name" value="Tumor Necrosis Factor Receptor, subunit A, domain 2"/>
    <property type="match status" value="2"/>
</dbReference>
<keyword evidence="7" id="KW-0812">Transmembrane</keyword>
<dbReference type="GO" id="GO:0150079">
    <property type="term" value="P:negative regulation of neuroinflammatory response"/>
    <property type="evidence" value="ECO:0007669"/>
    <property type="project" value="TreeGrafter"/>
</dbReference>
<feature type="disulfide bond" evidence="5">
    <location>
        <begin position="56"/>
        <end position="74"/>
    </location>
</feature>
<keyword evidence="7" id="KW-1133">Transmembrane helix</keyword>
<evidence type="ECO:0000256" key="8">
    <source>
        <dbReference type="SAM" id="SignalP"/>
    </source>
</evidence>
<dbReference type="SMART" id="SM00208">
    <property type="entry name" value="TNFR"/>
    <property type="match status" value="4"/>
</dbReference>
<dbReference type="GO" id="GO:0002724">
    <property type="term" value="P:regulation of T cell cytokine production"/>
    <property type="evidence" value="ECO:0007669"/>
    <property type="project" value="TreeGrafter"/>
</dbReference>
<feature type="compositionally biased region" description="Polar residues" evidence="6">
    <location>
        <begin position="447"/>
        <end position="457"/>
    </location>
</feature>
<feature type="chain" id="PRO_5034071855" evidence="8">
    <location>
        <begin position="27"/>
        <end position="457"/>
    </location>
</feature>
<dbReference type="Proteomes" id="UP000694421">
    <property type="component" value="Unplaced"/>
</dbReference>
<dbReference type="PROSITE" id="PS00652">
    <property type="entry name" value="TNFR_NGFR_1"/>
    <property type="match status" value="2"/>
</dbReference>
<dbReference type="AlphaFoldDB" id="A0A8D0BPX1"/>
<sequence>METRLRSAALVLAAATVQLLIRQVHLAPYTPQQLFQCQNPKTEYFDENVNKCCNKCPPGSRLLKSCSETVDTQCTECREETYTPDWNTATLCLSCNPPCREGFFPEKECTRTQNRLCWCPPQHFCSVPIEKTCVKCQPYQKCKKGYGVTKQGTKISDVRCALCQQGTFSDVESHNASCKHHKICQTELVPGNRTHDAVCHGFGMPLGTLPALPYDISTGGHKLATKKPTVDGKEIQQTPPADISSTAGWVAGVAFAIFALTGAALACFAFRKKGQECAPPCGMEKQFSSTKKTPCHWPQDNHALCTEQQNLLQVSTSSSRSLDSAPSSEDSSQSSSTSTLKVEEDRIQSSCVRQSGANLNATPSGNGKTHVNVSCIVSVCNLDHGTQPCSLKGSAASASGGCVSAEDLLPLSKEESPIKKETGGQIAVEVEDSMDTDHHNEEEPLPLSTQEASAKTT</sequence>
<evidence type="ECO:0000256" key="1">
    <source>
        <dbReference type="ARBA" id="ARBA00022729"/>
    </source>
</evidence>
<feature type="domain" description="TNFR-Cys" evidence="9">
    <location>
        <begin position="36"/>
        <end position="74"/>
    </location>
</feature>
<evidence type="ECO:0000256" key="6">
    <source>
        <dbReference type="SAM" id="MobiDB-lite"/>
    </source>
</evidence>
<dbReference type="SUPFAM" id="SSF57586">
    <property type="entry name" value="TNF receptor-like"/>
    <property type="match status" value="2"/>
</dbReference>
<dbReference type="PROSITE" id="PS50050">
    <property type="entry name" value="TNFR_NGFR_2"/>
    <property type="match status" value="2"/>
</dbReference>
<feature type="signal peptide" evidence="8">
    <location>
        <begin position="1"/>
        <end position="26"/>
    </location>
</feature>
<feature type="disulfide bond" evidence="5">
    <location>
        <begin position="99"/>
        <end position="117"/>
    </location>
</feature>
<dbReference type="Pfam" id="PF00020">
    <property type="entry name" value="TNFR_c6"/>
    <property type="match status" value="2"/>
</dbReference>
<evidence type="ECO:0000313" key="11">
    <source>
        <dbReference type="Proteomes" id="UP000694421"/>
    </source>
</evidence>
<feature type="disulfide bond" evidence="5">
    <location>
        <begin position="53"/>
        <end position="66"/>
    </location>
</feature>
<keyword evidence="11" id="KW-1185">Reference proteome</keyword>
<dbReference type="GO" id="GO:0008630">
    <property type="term" value="P:intrinsic apoptotic signaling pathway in response to DNA damage"/>
    <property type="evidence" value="ECO:0007669"/>
    <property type="project" value="TreeGrafter"/>
</dbReference>
<keyword evidence="3 5" id="KW-1015">Disulfide bond</keyword>
<evidence type="ECO:0000256" key="3">
    <source>
        <dbReference type="ARBA" id="ARBA00023157"/>
    </source>
</evidence>
<feature type="compositionally biased region" description="Low complexity" evidence="6">
    <location>
        <begin position="316"/>
        <end position="339"/>
    </location>
</feature>
<dbReference type="GO" id="GO:0048714">
    <property type="term" value="P:positive regulation of oligodendrocyte differentiation"/>
    <property type="evidence" value="ECO:0007669"/>
    <property type="project" value="TreeGrafter"/>
</dbReference>
<keyword evidence="1 8" id="KW-0732">Signal</keyword>
<feature type="region of interest" description="Disordered" evidence="6">
    <location>
        <begin position="413"/>
        <end position="457"/>
    </location>
</feature>
<dbReference type="PANTHER" id="PTHR47386:SF1">
    <property type="entry name" value="TUMOR NECROSIS FACTOR RECEPTOR SUPERFAMILY MEMBER 1B"/>
    <property type="match status" value="1"/>
</dbReference>
<evidence type="ECO:0000256" key="4">
    <source>
        <dbReference type="ARBA" id="ARBA00023180"/>
    </source>
</evidence>
<evidence type="ECO:0000313" key="10">
    <source>
        <dbReference type="Ensembl" id="ENSSMRP00000011243.1"/>
    </source>
</evidence>
<keyword evidence="7" id="KW-0472">Membrane</keyword>
<feature type="domain" description="TNFR-Cys" evidence="9">
    <location>
        <begin position="76"/>
        <end position="117"/>
    </location>
</feature>
<evidence type="ECO:0000256" key="2">
    <source>
        <dbReference type="ARBA" id="ARBA00022737"/>
    </source>
</evidence>
<feature type="transmembrane region" description="Helical" evidence="7">
    <location>
        <begin position="247"/>
        <end position="270"/>
    </location>
</feature>
<dbReference type="GO" id="GO:0051044">
    <property type="term" value="P:positive regulation of membrane protein ectodomain proteolysis"/>
    <property type="evidence" value="ECO:0007669"/>
    <property type="project" value="TreeGrafter"/>
</dbReference>
<dbReference type="GO" id="GO:0031643">
    <property type="term" value="P:positive regulation of myelination"/>
    <property type="evidence" value="ECO:0007669"/>
    <property type="project" value="TreeGrafter"/>
</dbReference>
<dbReference type="GO" id="GO:0005031">
    <property type="term" value="F:tumor necrosis factor receptor activity"/>
    <property type="evidence" value="ECO:0007669"/>
    <property type="project" value="TreeGrafter"/>
</dbReference>
<dbReference type="InterPro" id="IPR001368">
    <property type="entry name" value="TNFR/NGFR_Cys_rich_reg"/>
</dbReference>
<dbReference type="PANTHER" id="PTHR47386">
    <property type="entry name" value="TUMOR NECROSIS FACTOR RECEPTOR SUPERFAMILY MEMBER 1B"/>
    <property type="match status" value="1"/>
</dbReference>